<evidence type="ECO:0008006" key="3">
    <source>
        <dbReference type="Google" id="ProtNLM"/>
    </source>
</evidence>
<dbReference type="InterPro" id="IPR026952">
    <property type="entry name" value="WVELL"/>
</dbReference>
<evidence type="ECO:0000313" key="1">
    <source>
        <dbReference type="EMBL" id="ALC80398.1"/>
    </source>
</evidence>
<gene>
    <name evidence="1" type="ORF">AM592_01370</name>
</gene>
<dbReference type="PATRIC" id="fig|1441095.3.peg.305"/>
<dbReference type="Pfam" id="PF14043">
    <property type="entry name" value="WVELL"/>
    <property type="match status" value="1"/>
</dbReference>
<name>A0A0M4FNF3_9BACI</name>
<evidence type="ECO:0000313" key="2">
    <source>
        <dbReference type="Proteomes" id="UP000067625"/>
    </source>
</evidence>
<accession>A0A0M4FNF3</accession>
<reference evidence="1 2" key="2">
    <citation type="journal article" date="2016" name="Int. J. Syst. Evol. Microbiol.">
        <title>Bacillus gobiensis sp. nov., isolated from a soil sample.</title>
        <authorList>
            <person name="Liu B."/>
            <person name="Liu G.H."/>
            <person name="Cetin S."/>
            <person name="Schumann P."/>
            <person name="Pan Z.Z."/>
            <person name="Chen Q.Q."/>
        </authorList>
    </citation>
    <scope>NUCLEOTIDE SEQUENCE [LARGE SCALE GENOMIC DNA]</scope>
    <source>
        <strain evidence="1 2">FJAT-4402</strain>
    </source>
</reference>
<sequence>MNTYFEKLTAALLEKNDMLSYAQARTWVELLWEDFESTYAKAGQKYKGKDATERVVLEWIESYGSQLHLFPSNHPKYKDIFNSDDYLLH</sequence>
<dbReference type="EMBL" id="CP012600">
    <property type="protein sequence ID" value="ALC80398.1"/>
    <property type="molecule type" value="Genomic_DNA"/>
</dbReference>
<dbReference type="STRING" id="1441095.AM592_01370"/>
<dbReference type="AlphaFoldDB" id="A0A0M4FNF3"/>
<proteinExistence type="predicted"/>
<dbReference type="RefSeq" id="WP_053602125.1">
    <property type="nucleotide sequence ID" value="NZ_CP012600.1"/>
</dbReference>
<protein>
    <recommendedName>
        <fullName evidence="3">WVELL protein</fullName>
    </recommendedName>
</protein>
<organism evidence="1 2">
    <name type="scientific">Bacillus gobiensis</name>
    <dbReference type="NCBI Taxonomy" id="1441095"/>
    <lineage>
        <taxon>Bacteria</taxon>
        <taxon>Bacillati</taxon>
        <taxon>Bacillota</taxon>
        <taxon>Bacilli</taxon>
        <taxon>Bacillales</taxon>
        <taxon>Bacillaceae</taxon>
        <taxon>Bacillus</taxon>
    </lineage>
</organism>
<keyword evidence="2" id="KW-1185">Reference proteome</keyword>
<dbReference type="OrthoDB" id="2361637at2"/>
<reference evidence="2" key="1">
    <citation type="submission" date="2015-08" db="EMBL/GenBank/DDBJ databases">
        <title>Genome sequencing project for genomic taxonomy and phylogenomics of Bacillus-like bacteria.</title>
        <authorList>
            <person name="Liu B."/>
            <person name="Wang J."/>
            <person name="Zhu Y."/>
            <person name="Liu G."/>
            <person name="Chen Q."/>
            <person name="Chen Z."/>
            <person name="Lan J."/>
            <person name="Che J."/>
            <person name="Ge C."/>
            <person name="Shi H."/>
            <person name="Pan Z."/>
            <person name="Liu X."/>
        </authorList>
    </citation>
    <scope>NUCLEOTIDE SEQUENCE [LARGE SCALE GENOMIC DNA]</scope>
    <source>
        <strain evidence="2">FJAT-4402</strain>
    </source>
</reference>
<dbReference type="Proteomes" id="UP000067625">
    <property type="component" value="Chromosome"/>
</dbReference>